<accession>A0ACC2V2E1</accession>
<reference evidence="1" key="1">
    <citation type="submission" date="2023-04" db="EMBL/GenBank/DDBJ databases">
        <title>Draft Genome sequencing of Naganishia species isolated from polar environments using Oxford Nanopore Technology.</title>
        <authorList>
            <person name="Leo P."/>
            <person name="Venkateswaran K."/>
        </authorList>
    </citation>
    <scope>NUCLEOTIDE SEQUENCE</scope>
    <source>
        <strain evidence="1">MNA-CCFEE 5423</strain>
    </source>
</reference>
<protein>
    <submittedName>
        <fullName evidence="1">Uncharacterized protein</fullName>
    </submittedName>
</protein>
<name>A0ACC2V2E1_9TREE</name>
<evidence type="ECO:0000313" key="1">
    <source>
        <dbReference type="EMBL" id="KAJ9093519.1"/>
    </source>
</evidence>
<comment type="caution">
    <text evidence="1">The sequence shown here is derived from an EMBL/GenBank/DDBJ whole genome shotgun (WGS) entry which is preliminary data.</text>
</comment>
<dbReference type="Proteomes" id="UP001227268">
    <property type="component" value="Unassembled WGS sequence"/>
</dbReference>
<keyword evidence="2" id="KW-1185">Reference proteome</keyword>
<sequence>MTLPDISMELLTVNETANGSSFNSCRNGAKLGPASVLFERDTEALSEGVRSIFNLSQKTLSRAGTSISAFGDGVGESIEGVFQRIERIERIERILAENAAASYPVEPGNDPENGVRDESGDVNTIDLLDPPASEAVNARRVNEPPAGTSSAVQGITTKATESFAVPKKQKRTPHSKAQLPPRDHQD</sequence>
<gene>
    <name evidence="1" type="ORF">QFC21_006352</name>
</gene>
<organism evidence="1 2">
    <name type="scientific">Naganishia friedmannii</name>
    <dbReference type="NCBI Taxonomy" id="89922"/>
    <lineage>
        <taxon>Eukaryota</taxon>
        <taxon>Fungi</taxon>
        <taxon>Dikarya</taxon>
        <taxon>Basidiomycota</taxon>
        <taxon>Agaricomycotina</taxon>
        <taxon>Tremellomycetes</taxon>
        <taxon>Filobasidiales</taxon>
        <taxon>Filobasidiaceae</taxon>
        <taxon>Naganishia</taxon>
    </lineage>
</organism>
<proteinExistence type="predicted"/>
<dbReference type="EMBL" id="JASBWT010000030">
    <property type="protein sequence ID" value="KAJ9093519.1"/>
    <property type="molecule type" value="Genomic_DNA"/>
</dbReference>
<evidence type="ECO:0000313" key="2">
    <source>
        <dbReference type="Proteomes" id="UP001227268"/>
    </source>
</evidence>